<keyword evidence="1" id="KW-0812">Transmembrane</keyword>
<evidence type="ECO:0000313" key="3">
    <source>
        <dbReference type="Proteomes" id="UP000592820"/>
    </source>
</evidence>
<sequence>MIAVMSFIAGLLAVFIVCYVHYENPPDLQRRVNRVLANLAVFGVGCSFGFICARFFSSPARHVRVRHVLRSFR</sequence>
<dbReference type="RefSeq" id="WP_184229006.1">
    <property type="nucleotide sequence ID" value="NZ_JACHDE010000044.1"/>
</dbReference>
<accession>A0A7W8P5T9</accession>
<proteinExistence type="predicted"/>
<evidence type="ECO:0000256" key="1">
    <source>
        <dbReference type="SAM" id="Phobius"/>
    </source>
</evidence>
<feature type="transmembrane region" description="Helical" evidence="1">
    <location>
        <begin position="34"/>
        <end position="56"/>
    </location>
</feature>
<protein>
    <submittedName>
        <fullName evidence="2">Uncharacterized protein</fullName>
    </submittedName>
</protein>
<keyword evidence="1" id="KW-0472">Membrane</keyword>
<dbReference type="AlphaFoldDB" id="A0A7W8P5T9"/>
<reference evidence="2 3" key="1">
    <citation type="submission" date="2020-08" db="EMBL/GenBank/DDBJ databases">
        <title>Genomic Encyclopedia of Type Strains, Phase IV (KMG-V): Genome sequencing to study the core and pangenomes of soil and plant-associated prokaryotes.</title>
        <authorList>
            <person name="Whitman W."/>
        </authorList>
    </citation>
    <scope>NUCLEOTIDE SEQUENCE [LARGE SCALE GENOMIC DNA]</scope>
    <source>
        <strain evidence="2 3">JPY162</strain>
    </source>
</reference>
<dbReference type="EMBL" id="JACHDE010000044">
    <property type="protein sequence ID" value="MBB5405824.1"/>
    <property type="molecule type" value="Genomic_DNA"/>
</dbReference>
<keyword evidence="1" id="KW-1133">Transmembrane helix</keyword>
<organism evidence="2 3">
    <name type="scientific">Paraburkholderia youngii</name>
    <dbReference type="NCBI Taxonomy" id="2782701"/>
    <lineage>
        <taxon>Bacteria</taxon>
        <taxon>Pseudomonadati</taxon>
        <taxon>Pseudomonadota</taxon>
        <taxon>Betaproteobacteria</taxon>
        <taxon>Burkholderiales</taxon>
        <taxon>Burkholderiaceae</taxon>
        <taxon>Paraburkholderia</taxon>
    </lineage>
</organism>
<comment type="caution">
    <text evidence="2">The sequence shown here is derived from an EMBL/GenBank/DDBJ whole genome shotgun (WGS) entry which is preliminary data.</text>
</comment>
<evidence type="ECO:0000313" key="2">
    <source>
        <dbReference type="EMBL" id="MBB5405824.1"/>
    </source>
</evidence>
<gene>
    <name evidence="2" type="ORF">HDG41_007922</name>
</gene>
<feature type="transmembrane region" description="Helical" evidence="1">
    <location>
        <begin position="5"/>
        <end position="22"/>
    </location>
</feature>
<name>A0A7W8P5T9_9BURK</name>
<dbReference type="Proteomes" id="UP000592820">
    <property type="component" value="Unassembled WGS sequence"/>
</dbReference>